<dbReference type="Gene3D" id="3.40.50.2000">
    <property type="entry name" value="Glycogen Phosphorylase B"/>
    <property type="match status" value="2"/>
</dbReference>
<reference evidence="2 3" key="1">
    <citation type="submission" date="2024-06" db="EMBL/GenBank/DDBJ databases">
        <title>Sorghum-associated microbial communities from plants grown in Nebraska, USA.</title>
        <authorList>
            <person name="Schachtman D."/>
        </authorList>
    </citation>
    <scope>NUCLEOTIDE SEQUENCE [LARGE SCALE GENOMIC DNA]</scope>
    <source>
        <strain evidence="2 3">1757</strain>
    </source>
</reference>
<dbReference type="EMBL" id="JBEPSD010000003">
    <property type="protein sequence ID" value="MET4570814.1"/>
    <property type="molecule type" value="Genomic_DNA"/>
</dbReference>
<dbReference type="RefSeq" id="WP_354552405.1">
    <property type="nucleotide sequence ID" value="NZ_JBEPSD010000003.1"/>
</dbReference>
<dbReference type="NCBIfam" id="TIGR03087">
    <property type="entry name" value="stp1"/>
    <property type="match status" value="1"/>
</dbReference>
<dbReference type="CDD" id="cd03801">
    <property type="entry name" value="GT4_PimA-like"/>
    <property type="match status" value="1"/>
</dbReference>
<sequence>MQSVLFLCHRLPWPPSKGDKIRSYHVLQRLAERYRVYLGTFVDDPADWRHLAPVEALCAEVCVRPLPPWRAGWRALAALTRGEALTVGVYRDRVMRHWVERLLADHKLELALCYSSGVAPFVMRHTQLRRVMDFVDVDSDKWHQYAQQARGGVKRMLYRREARRLAEFERTIAAQFDASVFVSEAEAAFFRHLVPESAGRVHGIPNGVDAGYWDPRRTCSSPYRPGERAVVFVGAMDYRANVDAVHWFAHEVWPRIAAGRQDACFYIVGSRPTAAVRALGQLAGITVTGRVEDVRPYLAHAHAVAAPLRIARGIQNKVLEALAMEKVLLATPAAYAGVADFAGRQGCVDASPEVMATEALRWLDAPQAVRVPAARAEVLSRYDWVRSLDTYENVLCNAQTGTASVDAVDTAGLEACP</sequence>
<dbReference type="PANTHER" id="PTHR46401:SF2">
    <property type="entry name" value="GLYCOSYLTRANSFERASE WBBK-RELATED"/>
    <property type="match status" value="1"/>
</dbReference>
<evidence type="ECO:0000256" key="1">
    <source>
        <dbReference type="ARBA" id="ARBA00022679"/>
    </source>
</evidence>
<dbReference type="InterPro" id="IPR017521">
    <property type="entry name" value="Sugar_tfrase_PEP-CTERM_Stp1"/>
</dbReference>
<accession>A0ABV2Q0J9</accession>
<evidence type="ECO:0000313" key="3">
    <source>
        <dbReference type="Proteomes" id="UP001549251"/>
    </source>
</evidence>
<dbReference type="Pfam" id="PF13692">
    <property type="entry name" value="Glyco_trans_1_4"/>
    <property type="match status" value="1"/>
</dbReference>
<keyword evidence="3" id="KW-1185">Reference proteome</keyword>
<keyword evidence="1 2" id="KW-0808">Transferase</keyword>
<evidence type="ECO:0000313" key="2">
    <source>
        <dbReference type="EMBL" id="MET4570814.1"/>
    </source>
</evidence>
<dbReference type="GO" id="GO:0016740">
    <property type="term" value="F:transferase activity"/>
    <property type="evidence" value="ECO:0007669"/>
    <property type="project" value="UniProtKB-KW"/>
</dbReference>
<gene>
    <name evidence="2" type="ORF">ABIE04_003193</name>
</gene>
<name>A0ABV2Q0J9_9GAMM</name>
<dbReference type="SUPFAM" id="SSF53756">
    <property type="entry name" value="UDP-Glycosyltransferase/glycogen phosphorylase"/>
    <property type="match status" value="1"/>
</dbReference>
<dbReference type="PANTHER" id="PTHR46401">
    <property type="entry name" value="GLYCOSYLTRANSFERASE WBBK-RELATED"/>
    <property type="match status" value="1"/>
</dbReference>
<dbReference type="Proteomes" id="UP001549251">
    <property type="component" value="Unassembled WGS sequence"/>
</dbReference>
<organism evidence="2 3">
    <name type="scientific">Rhodanobacter soli</name>
    <dbReference type="NCBI Taxonomy" id="590609"/>
    <lineage>
        <taxon>Bacteria</taxon>
        <taxon>Pseudomonadati</taxon>
        <taxon>Pseudomonadota</taxon>
        <taxon>Gammaproteobacteria</taxon>
        <taxon>Lysobacterales</taxon>
        <taxon>Rhodanobacteraceae</taxon>
        <taxon>Rhodanobacter</taxon>
    </lineage>
</organism>
<comment type="caution">
    <text evidence="2">The sequence shown here is derived from an EMBL/GenBank/DDBJ whole genome shotgun (WGS) entry which is preliminary data.</text>
</comment>
<proteinExistence type="predicted"/>
<protein>
    <submittedName>
        <fullName evidence="2">Sugar transferase (PEP-CTERM/EpsH1 system associated)</fullName>
    </submittedName>
</protein>